<gene>
    <name evidence="2" type="ORF">GCM10009682_15200</name>
</gene>
<sequence>MLDRRARTAASRLAASLYRGRRAIRGMRLKRFRGIELTMALVTIGCLALLGVTFLMSSAGFLDWLAGVLVNIFAALALGVAALFDHQEA</sequence>
<proteinExistence type="predicted"/>
<feature type="transmembrane region" description="Helical" evidence="1">
    <location>
        <begin position="37"/>
        <end position="58"/>
    </location>
</feature>
<keyword evidence="1" id="KW-0812">Transmembrane</keyword>
<feature type="transmembrane region" description="Helical" evidence="1">
    <location>
        <begin position="64"/>
        <end position="84"/>
    </location>
</feature>
<keyword evidence="1" id="KW-1133">Transmembrane helix</keyword>
<protein>
    <submittedName>
        <fullName evidence="2">Uncharacterized protein</fullName>
    </submittedName>
</protein>
<keyword evidence="1" id="KW-0472">Membrane</keyword>
<evidence type="ECO:0000313" key="3">
    <source>
        <dbReference type="Proteomes" id="UP001500218"/>
    </source>
</evidence>
<name>A0ABN2LN74_9ACTN</name>
<reference evidence="2 3" key="1">
    <citation type="journal article" date="2019" name="Int. J. Syst. Evol. Microbiol.">
        <title>The Global Catalogue of Microorganisms (GCM) 10K type strain sequencing project: providing services to taxonomists for standard genome sequencing and annotation.</title>
        <authorList>
            <consortium name="The Broad Institute Genomics Platform"/>
            <consortium name="The Broad Institute Genome Sequencing Center for Infectious Disease"/>
            <person name="Wu L."/>
            <person name="Ma J."/>
        </authorList>
    </citation>
    <scope>NUCLEOTIDE SEQUENCE [LARGE SCALE GENOMIC DNA]</scope>
    <source>
        <strain evidence="2 3">JCM 13250</strain>
    </source>
</reference>
<accession>A0ABN2LN74</accession>
<comment type="caution">
    <text evidence="2">The sequence shown here is derived from an EMBL/GenBank/DDBJ whole genome shotgun (WGS) entry which is preliminary data.</text>
</comment>
<dbReference type="EMBL" id="BAAALT010000036">
    <property type="protein sequence ID" value="GAA1794380.1"/>
    <property type="molecule type" value="Genomic_DNA"/>
</dbReference>
<organism evidence="2 3">
    <name type="scientific">Luedemannella flava</name>
    <dbReference type="NCBI Taxonomy" id="349316"/>
    <lineage>
        <taxon>Bacteria</taxon>
        <taxon>Bacillati</taxon>
        <taxon>Actinomycetota</taxon>
        <taxon>Actinomycetes</taxon>
        <taxon>Micromonosporales</taxon>
        <taxon>Micromonosporaceae</taxon>
        <taxon>Luedemannella</taxon>
    </lineage>
</organism>
<dbReference type="Proteomes" id="UP001500218">
    <property type="component" value="Unassembled WGS sequence"/>
</dbReference>
<keyword evidence="3" id="KW-1185">Reference proteome</keyword>
<evidence type="ECO:0000313" key="2">
    <source>
        <dbReference type="EMBL" id="GAA1794380.1"/>
    </source>
</evidence>
<evidence type="ECO:0000256" key="1">
    <source>
        <dbReference type="SAM" id="Phobius"/>
    </source>
</evidence>